<evidence type="ECO:0000256" key="1">
    <source>
        <dbReference type="SAM" id="Phobius"/>
    </source>
</evidence>
<dbReference type="Proteomes" id="UP000005262">
    <property type="component" value="Chromosome"/>
</dbReference>
<dbReference type="KEGG" id="dmi:Desmer_2121"/>
<dbReference type="HOGENOM" id="CLU_011572_2_1_9"/>
<keyword evidence="1" id="KW-0472">Membrane</keyword>
<dbReference type="RefSeq" id="WP_014902974.1">
    <property type="nucleotide sequence ID" value="NC_018515.1"/>
</dbReference>
<dbReference type="Pfam" id="PF12229">
    <property type="entry name" value="PG_binding_4"/>
    <property type="match status" value="1"/>
</dbReference>
<dbReference type="EMBL" id="CP003629">
    <property type="protein sequence ID" value="AFQ44060.1"/>
    <property type="molecule type" value="Genomic_DNA"/>
</dbReference>
<feature type="domain" description="YoaR-like putative peptidoglycan binding" evidence="2">
    <location>
        <begin position="95"/>
        <end position="208"/>
    </location>
</feature>
<dbReference type="InterPro" id="IPR007391">
    <property type="entry name" value="Vancomycin_resist_VanW"/>
</dbReference>
<gene>
    <name evidence="3" type="ordered locus">Desmer_2121</name>
</gene>
<dbReference type="eggNOG" id="COG2720">
    <property type="taxonomic scope" value="Bacteria"/>
</dbReference>
<reference evidence="3 4" key="1">
    <citation type="journal article" date="2012" name="J. Bacteriol.">
        <title>Complete genome sequences of Desulfosporosinus orientis DSM765T, Desulfosporosinus youngiae DSM17734T, Desulfosporosinus meridiei DSM13257T, and Desulfosporosinus acidiphilus DSM22704T.</title>
        <authorList>
            <person name="Pester M."/>
            <person name="Brambilla E."/>
            <person name="Alazard D."/>
            <person name="Rattei T."/>
            <person name="Weinmaier T."/>
            <person name="Han J."/>
            <person name="Lucas S."/>
            <person name="Lapidus A."/>
            <person name="Cheng J.F."/>
            <person name="Goodwin L."/>
            <person name="Pitluck S."/>
            <person name="Peters L."/>
            <person name="Ovchinnikova G."/>
            <person name="Teshima H."/>
            <person name="Detter J.C."/>
            <person name="Han C.S."/>
            <person name="Tapia R."/>
            <person name="Land M.L."/>
            <person name="Hauser L."/>
            <person name="Kyrpides N.C."/>
            <person name="Ivanova N.N."/>
            <person name="Pagani I."/>
            <person name="Huntmann M."/>
            <person name="Wei C.L."/>
            <person name="Davenport K.W."/>
            <person name="Daligault H."/>
            <person name="Chain P.S."/>
            <person name="Chen A."/>
            <person name="Mavromatis K."/>
            <person name="Markowitz V."/>
            <person name="Szeto E."/>
            <person name="Mikhailova N."/>
            <person name="Pati A."/>
            <person name="Wagner M."/>
            <person name="Woyke T."/>
            <person name="Ollivier B."/>
            <person name="Klenk H.P."/>
            <person name="Spring S."/>
            <person name="Loy A."/>
        </authorList>
    </citation>
    <scope>NUCLEOTIDE SEQUENCE [LARGE SCALE GENOMIC DNA]</scope>
    <source>
        <strain evidence="4">ATCC BAA-275 / DSM 13257 / NCIMB 13706 / S10</strain>
    </source>
</reference>
<keyword evidence="1" id="KW-1133">Transmembrane helix</keyword>
<dbReference type="AlphaFoldDB" id="J7IQZ8"/>
<evidence type="ECO:0000313" key="4">
    <source>
        <dbReference type="Proteomes" id="UP000005262"/>
    </source>
</evidence>
<dbReference type="Pfam" id="PF04294">
    <property type="entry name" value="VanW"/>
    <property type="match status" value="1"/>
</dbReference>
<feature type="transmembrane region" description="Helical" evidence="1">
    <location>
        <begin position="23"/>
        <end position="46"/>
    </location>
</feature>
<dbReference type="OrthoDB" id="9797191at2"/>
<proteinExistence type="predicted"/>
<dbReference type="InterPro" id="IPR052913">
    <property type="entry name" value="Glycopeptide_resist_protein"/>
</dbReference>
<evidence type="ECO:0000313" key="3">
    <source>
        <dbReference type="EMBL" id="AFQ44060.1"/>
    </source>
</evidence>
<dbReference type="STRING" id="768704.Desmer_2121"/>
<dbReference type="InterPro" id="IPR022029">
    <property type="entry name" value="YoaR-like_PG-bd"/>
</dbReference>
<sequence length="385" mass="43107">MEEDANPAELSQLQNFLKRYKPFLIILGILMTAIGLITLTLVIYTWDRGQIVRGVELEIPLEELTIEEARDKLEQQRNEYYQRSVHFIADDKNFVINMKDLGFTYDYQEPLQEAYLIGREGTILDKAVSKYKASFGIIKEPNYQWDDLILAEALTTHSSFLNMPAQDAHFLINPDNSLDIIPENQGKEVDLDSLAQIVKTQALKGDNSIVVPFKEVKPAITKKNLELVNKSDVISEYTTTFDQTLIERSLNIKLAAKAIDGKVLKPGEIFSFNNTVGPRTEEAGYQTSMIIEGNTFVPGLGGGVCQVSSTLYNAVCLAAPALSVVERSPHSLPVKYVPLGQDATVAYPNLDFKFQNLSEGYLLIRSIVNSNTLTFRIYGKPKELS</sequence>
<protein>
    <submittedName>
        <fullName evidence="3">Putative vancomycin resistance protein</fullName>
    </submittedName>
</protein>
<dbReference type="PANTHER" id="PTHR35788">
    <property type="entry name" value="EXPORTED PROTEIN-RELATED"/>
    <property type="match status" value="1"/>
</dbReference>
<name>J7IQZ8_DESMD</name>
<organism evidence="3 4">
    <name type="scientific">Desulfosporosinus meridiei (strain ATCC BAA-275 / DSM 13257 / KCTC 12902 / NCIMB 13706 / S10)</name>
    <dbReference type="NCBI Taxonomy" id="768704"/>
    <lineage>
        <taxon>Bacteria</taxon>
        <taxon>Bacillati</taxon>
        <taxon>Bacillota</taxon>
        <taxon>Clostridia</taxon>
        <taxon>Eubacteriales</taxon>
        <taxon>Desulfitobacteriaceae</taxon>
        <taxon>Desulfosporosinus</taxon>
    </lineage>
</organism>
<keyword evidence="1" id="KW-0812">Transmembrane</keyword>
<reference evidence="4" key="2">
    <citation type="submission" date="2012-08" db="EMBL/GenBank/DDBJ databases">
        <title>Finished genome of Desulfosporosinus meridiei DSM 13257.</title>
        <authorList>
            <person name="Huntemann M."/>
            <person name="Wei C.-L."/>
            <person name="Han J."/>
            <person name="Detter J.C."/>
            <person name="Han C."/>
            <person name="Davenport K."/>
            <person name="Daligault H."/>
            <person name="Erkkila T."/>
            <person name="Gu W."/>
            <person name="Munk A.C.C."/>
            <person name="Teshima H."/>
            <person name="Xu Y."/>
            <person name="Chain P."/>
            <person name="Tapia R."/>
            <person name="Chen A."/>
            <person name="Krypides N."/>
            <person name="Mavromatis K."/>
            <person name="Markowitz V."/>
            <person name="Szeto E."/>
            <person name="Ivanova N."/>
            <person name="Mikhailova N."/>
            <person name="Ovchinnikova G."/>
            <person name="Pagani I."/>
            <person name="Pati A."/>
            <person name="Goodwin L."/>
            <person name="Peters L."/>
            <person name="Pitluck S."/>
            <person name="Woyke T."/>
            <person name="Pester M."/>
            <person name="Spring S."/>
            <person name="Ollivier B."/>
            <person name="Rattei T."/>
            <person name="Klenk H.-P."/>
            <person name="Wagner M."/>
            <person name="Loy A."/>
        </authorList>
    </citation>
    <scope>NUCLEOTIDE SEQUENCE [LARGE SCALE GENOMIC DNA]</scope>
    <source>
        <strain evidence="4">ATCC BAA-275 / DSM 13257 / NCIMB 13706 / S10</strain>
    </source>
</reference>
<accession>J7IQZ8</accession>
<dbReference type="PANTHER" id="PTHR35788:SF1">
    <property type="entry name" value="EXPORTED PROTEIN"/>
    <property type="match status" value="1"/>
</dbReference>
<evidence type="ECO:0000259" key="2">
    <source>
        <dbReference type="Pfam" id="PF12229"/>
    </source>
</evidence>
<keyword evidence="4" id="KW-1185">Reference proteome</keyword>